<proteinExistence type="predicted"/>
<feature type="domain" description="Glycosyltransferase 2-like" evidence="1">
    <location>
        <begin position="5"/>
        <end position="117"/>
    </location>
</feature>
<evidence type="ECO:0000259" key="1">
    <source>
        <dbReference type="Pfam" id="PF00535"/>
    </source>
</evidence>
<dbReference type="Gene3D" id="3.90.550.10">
    <property type="entry name" value="Spore Coat Polysaccharide Biosynthesis Protein SpsA, Chain A"/>
    <property type="match status" value="1"/>
</dbReference>
<gene>
    <name evidence="2" type="ORF">ACFFNY_07245</name>
</gene>
<keyword evidence="2" id="KW-0328">Glycosyltransferase</keyword>
<dbReference type="Gene3D" id="1.25.40.10">
    <property type="entry name" value="Tetratricopeptide repeat domain"/>
    <property type="match status" value="1"/>
</dbReference>
<comment type="caution">
    <text evidence="2">The sequence shown here is derived from an EMBL/GenBank/DDBJ whole genome shotgun (WGS) entry which is preliminary data.</text>
</comment>
<dbReference type="EMBL" id="JBHMAG010000007">
    <property type="protein sequence ID" value="MFB9751358.1"/>
    <property type="molecule type" value="Genomic_DNA"/>
</dbReference>
<reference evidence="2 3" key="1">
    <citation type="submission" date="2024-09" db="EMBL/GenBank/DDBJ databases">
        <authorList>
            <person name="Sun Q."/>
            <person name="Mori K."/>
        </authorList>
    </citation>
    <scope>NUCLEOTIDE SEQUENCE [LARGE SCALE GENOMIC DNA]</scope>
    <source>
        <strain evidence="2 3">JCM 12520</strain>
    </source>
</reference>
<dbReference type="InterPro" id="IPR029044">
    <property type="entry name" value="Nucleotide-diphossugar_trans"/>
</dbReference>
<keyword evidence="2" id="KW-0808">Transferase</keyword>
<evidence type="ECO:0000313" key="2">
    <source>
        <dbReference type="EMBL" id="MFB9751358.1"/>
    </source>
</evidence>
<evidence type="ECO:0000313" key="3">
    <source>
        <dbReference type="Proteomes" id="UP001589619"/>
    </source>
</evidence>
<dbReference type="SUPFAM" id="SSF48452">
    <property type="entry name" value="TPR-like"/>
    <property type="match status" value="1"/>
</dbReference>
<dbReference type="Proteomes" id="UP001589619">
    <property type="component" value="Unassembled WGS sequence"/>
</dbReference>
<dbReference type="RefSeq" id="WP_344911744.1">
    <property type="nucleotide sequence ID" value="NZ_BAAAYO010000010.1"/>
</dbReference>
<protein>
    <submittedName>
        <fullName evidence="2">Glycosyltransferase</fullName>
        <ecNumber evidence="2">2.4.-.-</ecNumber>
    </submittedName>
</protein>
<dbReference type="InterPro" id="IPR001173">
    <property type="entry name" value="Glyco_trans_2-like"/>
</dbReference>
<dbReference type="Pfam" id="PF00535">
    <property type="entry name" value="Glycos_transf_2"/>
    <property type="match status" value="1"/>
</dbReference>
<dbReference type="PANTHER" id="PTHR43630">
    <property type="entry name" value="POLY-BETA-1,6-N-ACETYL-D-GLUCOSAMINE SYNTHASE"/>
    <property type="match status" value="1"/>
</dbReference>
<dbReference type="SUPFAM" id="SSF53448">
    <property type="entry name" value="Nucleotide-diphospho-sugar transferases"/>
    <property type="match status" value="1"/>
</dbReference>
<dbReference type="InterPro" id="IPR011990">
    <property type="entry name" value="TPR-like_helical_dom_sf"/>
</dbReference>
<sequence>MITISLCMIVKNEEKSLGRCLESVRDIADEIVVVDTGSTDRTKQIAAAFTARLYDFAWVDDFSAARNYAFAQATQEYILWLDADDVLERSDREKFMELKQTLDPATDSVMMDYHLAFNDKGQVTASLRRNRLVKRERGFRWEKPVHELLIVSGNIVQSDIAVTHRKDKAHTDRNLRIYQKRAEANEAFDARDLYYFANEWKDHGFYAEAIDYYERFLDTKQGWSEDCIAACIKMADCHGRLNDRPRQWKSLLRSLIYGSPRAEMCCRAGAFFLEDNRLDQAIFWFTAATKLGTPDGIAGMVEREAWTWLPHLQLCVCYDRSGDTVRARQHNDIAYGYYPTHPSIVHNKAYFDRLPT</sequence>
<accession>A0ABV5VTB3</accession>
<dbReference type="EC" id="2.4.-.-" evidence="2"/>
<dbReference type="GO" id="GO:0016757">
    <property type="term" value="F:glycosyltransferase activity"/>
    <property type="evidence" value="ECO:0007669"/>
    <property type="project" value="UniProtKB-KW"/>
</dbReference>
<dbReference type="CDD" id="cd02511">
    <property type="entry name" value="Beta4Glucosyltransferase"/>
    <property type="match status" value="1"/>
</dbReference>
<dbReference type="PANTHER" id="PTHR43630:SF2">
    <property type="entry name" value="GLYCOSYLTRANSFERASE"/>
    <property type="match status" value="1"/>
</dbReference>
<organism evidence="2 3">
    <name type="scientific">Paenibacillus hodogayensis</name>
    <dbReference type="NCBI Taxonomy" id="279208"/>
    <lineage>
        <taxon>Bacteria</taxon>
        <taxon>Bacillati</taxon>
        <taxon>Bacillota</taxon>
        <taxon>Bacilli</taxon>
        <taxon>Bacillales</taxon>
        <taxon>Paenibacillaceae</taxon>
        <taxon>Paenibacillus</taxon>
    </lineage>
</organism>
<keyword evidence="3" id="KW-1185">Reference proteome</keyword>
<name>A0ABV5VTB3_9BACL</name>